<dbReference type="CDD" id="cd07714">
    <property type="entry name" value="RNaseJ_MBL-fold"/>
    <property type="match status" value="1"/>
</dbReference>
<evidence type="ECO:0000256" key="2">
    <source>
        <dbReference type="ARBA" id="ARBA00022723"/>
    </source>
</evidence>
<dbReference type="Gene3D" id="3.40.50.10710">
    <property type="entry name" value="Metallo-hydrolase/oxidoreductase"/>
    <property type="match status" value="1"/>
</dbReference>
<evidence type="ECO:0000313" key="10">
    <source>
        <dbReference type="Proteomes" id="UP001472866"/>
    </source>
</evidence>
<keyword evidence="4" id="KW-0862">Zinc</keyword>
<accession>A0AAX4PH24</accession>
<dbReference type="PANTHER" id="PTHR43694:SF1">
    <property type="entry name" value="RIBONUCLEASE J"/>
    <property type="match status" value="1"/>
</dbReference>
<dbReference type="Pfam" id="PF12706">
    <property type="entry name" value="Lactamase_B_2"/>
    <property type="match status" value="1"/>
</dbReference>
<evidence type="ECO:0000256" key="3">
    <source>
        <dbReference type="ARBA" id="ARBA00022801"/>
    </source>
</evidence>
<dbReference type="InterPro" id="IPR055132">
    <property type="entry name" value="RNase_J_b_CASP"/>
</dbReference>
<dbReference type="InterPro" id="IPR036866">
    <property type="entry name" value="RibonucZ/Hydroxyglut_hydro"/>
</dbReference>
<dbReference type="GO" id="GO:0004527">
    <property type="term" value="F:exonuclease activity"/>
    <property type="evidence" value="ECO:0007669"/>
    <property type="project" value="UniProtKB-KW"/>
</dbReference>
<evidence type="ECO:0000256" key="6">
    <source>
        <dbReference type="ARBA" id="ARBA00022884"/>
    </source>
</evidence>
<dbReference type="GO" id="GO:0003723">
    <property type="term" value="F:RNA binding"/>
    <property type="evidence" value="ECO:0007669"/>
    <property type="project" value="UniProtKB-KW"/>
</dbReference>
<evidence type="ECO:0000256" key="1">
    <source>
        <dbReference type="ARBA" id="ARBA00022722"/>
    </source>
</evidence>
<sequence>MRCAGKLRARGVPATSSLAKGCARAQFRHRDVSVEAAQKKGGRGGGGQGQQKSPFLKKRLRLRKSSDGVSHLGSSLKSRGNRPFPGPPKGQGPPLRVLPVGGLGEIGMNCMLIGHEDRYIMLDAGLMFPDFAEIGMQKVLPDTSFLHQWKDLIEAVVITHGHEDHIGALAWVVPGLDPATPIYATKFVMNLVERRMKEYNLWQPHRFKTFEVGSKFPVGPFELESFRVTHSIPDCIGCILRSESGTIVHTGDWRIEEKPVDGDEFDRATLEKIGQEGATLLMSDSTNVLSPGRTTSESDVGVALANRMAQHHGKGRIIATQFASNINRLGMLKKAADACGRKLAFAGPSIAQYLDACNKAGRAPFDPSELLDIEEAIEGYDSNKLVIVTTGSQAEPRAALNLAAFGASPFLKIQPEDLILYSAKVIPGNESRVMKMMNNLAGYGCEIAMGRGENLHTSGHAYQEEQKEILKMVNPDNFLPVHGEYAFLQHHANMAEQECGIRNTNVIRNGQMIGFGAKRNGKQVGDLGSLSKVVGNVKLFSFYNDGGKGTGTSEQMQLYERIKIAQEGIVFTNVEVKNRVQGPPAQARGKTRASRQREVPTGIQVNLRITARALWIDEGKLISEMNRFVKTRLRDMPVTSSLNEIEKIVSEELRRCCKSHNNKRPEVIVMAHDAGVGGMSSGSGGASRGGRRSNPASQGGGRAAAAQGGGQRGQRLAQGGRQSRENPRENPPSGDKLSKEEVDRIEWP</sequence>
<dbReference type="SMART" id="SM00849">
    <property type="entry name" value="Lactamase_B"/>
    <property type="match status" value="1"/>
</dbReference>
<feature type="compositionally biased region" description="Gly residues" evidence="7">
    <location>
        <begin position="698"/>
        <end position="712"/>
    </location>
</feature>
<dbReference type="InterPro" id="IPR001279">
    <property type="entry name" value="Metallo-B-lactamas"/>
</dbReference>
<evidence type="ECO:0000259" key="8">
    <source>
        <dbReference type="SMART" id="SM00849"/>
    </source>
</evidence>
<keyword evidence="10" id="KW-1185">Reference proteome</keyword>
<keyword evidence="5" id="KW-0269">Exonuclease</keyword>
<keyword evidence="1" id="KW-0540">Nuclease</keyword>
<evidence type="ECO:0000256" key="7">
    <source>
        <dbReference type="SAM" id="MobiDB-lite"/>
    </source>
</evidence>
<gene>
    <name evidence="9" type="ORF">HKI87_11g67860</name>
</gene>
<evidence type="ECO:0000256" key="5">
    <source>
        <dbReference type="ARBA" id="ARBA00022839"/>
    </source>
</evidence>
<reference evidence="9 10" key="1">
    <citation type="submission" date="2024-03" db="EMBL/GenBank/DDBJ databases">
        <title>Complete genome sequence of the green alga Chloropicon roscoffensis RCC1871.</title>
        <authorList>
            <person name="Lemieux C."/>
            <person name="Pombert J.-F."/>
            <person name="Otis C."/>
            <person name="Turmel M."/>
        </authorList>
    </citation>
    <scope>NUCLEOTIDE SEQUENCE [LARGE SCALE GENOMIC DNA]</scope>
    <source>
        <strain evidence="9 10">RCC1871</strain>
    </source>
</reference>
<feature type="compositionally biased region" description="Basic and acidic residues" evidence="7">
    <location>
        <begin position="736"/>
        <end position="748"/>
    </location>
</feature>
<protein>
    <submittedName>
        <fullName evidence="9">Ribonuclease J</fullName>
    </submittedName>
</protein>
<dbReference type="EMBL" id="CP151511">
    <property type="protein sequence ID" value="WZN65229.1"/>
    <property type="molecule type" value="Genomic_DNA"/>
</dbReference>
<evidence type="ECO:0000256" key="4">
    <source>
        <dbReference type="ARBA" id="ARBA00022833"/>
    </source>
</evidence>
<feature type="region of interest" description="Disordered" evidence="7">
    <location>
        <begin position="674"/>
        <end position="748"/>
    </location>
</feature>
<keyword evidence="2" id="KW-0479">Metal-binding</keyword>
<proteinExistence type="predicted"/>
<dbReference type="PANTHER" id="PTHR43694">
    <property type="entry name" value="RIBONUCLEASE J"/>
    <property type="match status" value="1"/>
</dbReference>
<evidence type="ECO:0000313" key="9">
    <source>
        <dbReference type="EMBL" id="WZN65229.1"/>
    </source>
</evidence>
<feature type="compositionally biased region" description="Gly residues" evidence="7">
    <location>
        <begin position="675"/>
        <end position="688"/>
    </location>
</feature>
<dbReference type="Proteomes" id="UP001472866">
    <property type="component" value="Chromosome 11"/>
</dbReference>
<name>A0AAX4PH24_9CHLO</name>
<dbReference type="InterPro" id="IPR042173">
    <property type="entry name" value="RNase_J_2"/>
</dbReference>
<keyword evidence="3" id="KW-0378">Hydrolase</keyword>
<dbReference type="Pfam" id="PF22505">
    <property type="entry name" value="RNase_J_b_CASP"/>
    <property type="match status" value="1"/>
</dbReference>
<keyword evidence="6" id="KW-0694">RNA-binding</keyword>
<dbReference type="InterPro" id="IPR011108">
    <property type="entry name" value="RMMBL"/>
</dbReference>
<dbReference type="AlphaFoldDB" id="A0AAX4PH24"/>
<feature type="domain" description="Metallo-beta-lactamase" evidence="8">
    <location>
        <begin position="107"/>
        <end position="304"/>
    </location>
</feature>
<dbReference type="Gene3D" id="3.60.15.10">
    <property type="entry name" value="Ribonuclease Z/Hydroxyacylglutathione hydrolase-like"/>
    <property type="match status" value="1"/>
</dbReference>
<dbReference type="GO" id="GO:0046872">
    <property type="term" value="F:metal ion binding"/>
    <property type="evidence" value="ECO:0007669"/>
    <property type="project" value="UniProtKB-KW"/>
</dbReference>
<dbReference type="SUPFAM" id="SSF56281">
    <property type="entry name" value="Metallo-hydrolase/oxidoreductase"/>
    <property type="match status" value="1"/>
</dbReference>
<organism evidence="9 10">
    <name type="scientific">Chloropicon roscoffensis</name>
    <dbReference type="NCBI Taxonomy" id="1461544"/>
    <lineage>
        <taxon>Eukaryota</taxon>
        <taxon>Viridiplantae</taxon>
        <taxon>Chlorophyta</taxon>
        <taxon>Chloropicophyceae</taxon>
        <taxon>Chloropicales</taxon>
        <taxon>Chloropicaceae</taxon>
        <taxon>Chloropicon</taxon>
    </lineage>
</organism>
<dbReference type="Pfam" id="PF07521">
    <property type="entry name" value="RMMBL"/>
    <property type="match status" value="1"/>
</dbReference>
<feature type="region of interest" description="Disordered" evidence="7">
    <location>
        <begin position="29"/>
        <end position="96"/>
    </location>
</feature>